<gene>
    <name evidence="1" type="ORF">CHS0354_041551</name>
</gene>
<keyword evidence="2" id="KW-1185">Reference proteome</keyword>
<evidence type="ECO:0000313" key="2">
    <source>
        <dbReference type="Proteomes" id="UP001195483"/>
    </source>
</evidence>
<evidence type="ECO:0000313" key="1">
    <source>
        <dbReference type="EMBL" id="KAK3609501.1"/>
    </source>
</evidence>
<accession>A0AAE0TFP0</accession>
<reference evidence="1" key="1">
    <citation type="journal article" date="2021" name="Genome Biol. Evol.">
        <title>A High-Quality Reference Genome for a Parasitic Bivalve with Doubly Uniparental Inheritance (Bivalvia: Unionida).</title>
        <authorList>
            <person name="Smith C.H."/>
        </authorList>
    </citation>
    <scope>NUCLEOTIDE SEQUENCE</scope>
    <source>
        <strain evidence="1">CHS0354</strain>
    </source>
</reference>
<dbReference type="AlphaFoldDB" id="A0AAE0TFP0"/>
<sequence>MMIVKTLPIVITPMSCADISVMVLIPRPMQMSMSFTQHMPQGNDFSLFDEDKIMVSGSDGSDENRNIPFFDQQLVSIIMIQWSRSSVNNNVRLHTQKCPLKINVATINNNMYYFIKLQ</sequence>
<comment type="caution">
    <text evidence="1">The sequence shown here is derived from an EMBL/GenBank/DDBJ whole genome shotgun (WGS) entry which is preliminary data.</text>
</comment>
<protein>
    <submittedName>
        <fullName evidence="1">Uncharacterized protein</fullName>
    </submittedName>
</protein>
<name>A0AAE0TFP0_9BIVA</name>
<organism evidence="1 2">
    <name type="scientific">Potamilus streckersoni</name>
    <dbReference type="NCBI Taxonomy" id="2493646"/>
    <lineage>
        <taxon>Eukaryota</taxon>
        <taxon>Metazoa</taxon>
        <taxon>Spiralia</taxon>
        <taxon>Lophotrochozoa</taxon>
        <taxon>Mollusca</taxon>
        <taxon>Bivalvia</taxon>
        <taxon>Autobranchia</taxon>
        <taxon>Heteroconchia</taxon>
        <taxon>Palaeoheterodonta</taxon>
        <taxon>Unionida</taxon>
        <taxon>Unionoidea</taxon>
        <taxon>Unionidae</taxon>
        <taxon>Ambleminae</taxon>
        <taxon>Lampsilini</taxon>
        <taxon>Potamilus</taxon>
    </lineage>
</organism>
<dbReference type="Proteomes" id="UP001195483">
    <property type="component" value="Unassembled WGS sequence"/>
</dbReference>
<reference evidence="1" key="2">
    <citation type="journal article" date="2021" name="Genome Biol. Evol.">
        <title>Developing a high-quality reference genome for a parasitic bivalve with doubly uniparental inheritance (Bivalvia: Unionida).</title>
        <authorList>
            <person name="Smith C.H."/>
        </authorList>
    </citation>
    <scope>NUCLEOTIDE SEQUENCE</scope>
    <source>
        <strain evidence="1">CHS0354</strain>
        <tissue evidence="1">Mantle</tissue>
    </source>
</reference>
<dbReference type="EMBL" id="JAEAOA010002347">
    <property type="protein sequence ID" value="KAK3609501.1"/>
    <property type="molecule type" value="Genomic_DNA"/>
</dbReference>
<proteinExistence type="predicted"/>
<reference evidence="1" key="3">
    <citation type="submission" date="2023-05" db="EMBL/GenBank/DDBJ databases">
        <authorList>
            <person name="Smith C.H."/>
        </authorList>
    </citation>
    <scope>NUCLEOTIDE SEQUENCE</scope>
    <source>
        <strain evidence="1">CHS0354</strain>
        <tissue evidence="1">Mantle</tissue>
    </source>
</reference>